<gene>
    <name evidence="1" type="ORF">G7067_11680</name>
</gene>
<reference evidence="1 2" key="1">
    <citation type="submission" date="2020-03" db="EMBL/GenBank/DDBJ databases">
        <title>Leucobacter sp. nov., isolated from beetles.</title>
        <authorList>
            <person name="Hyun D.-W."/>
            <person name="Bae J.-W."/>
        </authorList>
    </citation>
    <scope>NUCLEOTIDE SEQUENCE [LARGE SCALE GENOMIC DNA]</scope>
    <source>
        <strain evidence="1 2">HDW9B</strain>
    </source>
</reference>
<keyword evidence="2" id="KW-1185">Reference proteome</keyword>
<proteinExistence type="predicted"/>
<dbReference type="KEGG" id="lins:G7067_11680"/>
<sequence length="73" mass="8177">MRLSEFRRACASEFGAEYAGVLLRDHWLTALGGTAQEALERGVAPREVWQALCVDLDVPVERRHGRGLRDPQS</sequence>
<dbReference type="Pfam" id="PF11248">
    <property type="entry name" value="DUF3046"/>
    <property type="match status" value="1"/>
</dbReference>
<name>A0A6G8FKM9_9MICO</name>
<dbReference type="AlphaFoldDB" id="A0A6G8FKM9"/>
<organism evidence="1 2">
    <name type="scientific">Leucobacter insecticola</name>
    <dbReference type="NCBI Taxonomy" id="2714934"/>
    <lineage>
        <taxon>Bacteria</taxon>
        <taxon>Bacillati</taxon>
        <taxon>Actinomycetota</taxon>
        <taxon>Actinomycetes</taxon>
        <taxon>Micrococcales</taxon>
        <taxon>Microbacteriaceae</taxon>
        <taxon>Leucobacter</taxon>
    </lineage>
</organism>
<protein>
    <submittedName>
        <fullName evidence="1">DUF3046 domain-containing protein</fullName>
    </submittedName>
</protein>
<evidence type="ECO:0000313" key="2">
    <source>
        <dbReference type="Proteomes" id="UP000501387"/>
    </source>
</evidence>
<dbReference type="EMBL" id="CP049934">
    <property type="protein sequence ID" value="QIM16911.1"/>
    <property type="molecule type" value="Genomic_DNA"/>
</dbReference>
<dbReference type="RefSeq" id="WP_166324555.1">
    <property type="nucleotide sequence ID" value="NZ_CP049934.1"/>
</dbReference>
<dbReference type="Proteomes" id="UP000501387">
    <property type="component" value="Chromosome"/>
</dbReference>
<dbReference type="InterPro" id="IPR021408">
    <property type="entry name" value="DUF3046"/>
</dbReference>
<evidence type="ECO:0000313" key="1">
    <source>
        <dbReference type="EMBL" id="QIM16911.1"/>
    </source>
</evidence>
<accession>A0A6G8FKM9</accession>